<keyword evidence="2" id="KW-1185">Reference proteome</keyword>
<dbReference type="Proteomes" id="UP001597062">
    <property type="component" value="Unassembled WGS sequence"/>
</dbReference>
<dbReference type="EMBL" id="JBHTJR010000008">
    <property type="protein sequence ID" value="MFD0991675.1"/>
    <property type="molecule type" value="Genomic_DNA"/>
</dbReference>
<proteinExistence type="predicted"/>
<comment type="caution">
    <text evidence="1">The sequence shown here is derived from an EMBL/GenBank/DDBJ whole genome shotgun (WGS) entry which is preliminary data.</text>
</comment>
<evidence type="ECO:0000313" key="2">
    <source>
        <dbReference type="Proteomes" id="UP001597062"/>
    </source>
</evidence>
<name>A0ABW3JNA9_9FLAO</name>
<evidence type="ECO:0000313" key="1">
    <source>
        <dbReference type="EMBL" id="MFD0991675.1"/>
    </source>
</evidence>
<sequence length="264" mass="30394">TNDEPDNFDDPIVVIPLEKPEKPDFDEQIFIDQEFKNNPCLKSVYHAMGKASTFMNYLKNFEPEFSVAHLRFSSSTSLANNINAETSPPNNYLITITFNENNLDRPSLSVARTMIHEIIHAEIFRKLLSAANQPNLNYSQYTDEEWRNFIINLRNNFEGIYDYYLRWRWNVPAGQTPSDAQHEAMAQHYRDIIKQTLMEYDANQTDATYEALAWTGLMGSGTFDSTTGLYSNSTVAWTNLSQQERLNIITTINTFNSSNPNCQN</sequence>
<accession>A0ABW3JNA9</accession>
<gene>
    <name evidence="1" type="ORF">ACFQ1U_00510</name>
</gene>
<reference evidence="2" key="1">
    <citation type="journal article" date="2019" name="Int. J. Syst. Evol. Microbiol.">
        <title>The Global Catalogue of Microorganisms (GCM) 10K type strain sequencing project: providing services to taxonomists for standard genome sequencing and annotation.</title>
        <authorList>
            <consortium name="The Broad Institute Genomics Platform"/>
            <consortium name="The Broad Institute Genome Sequencing Center for Infectious Disease"/>
            <person name="Wu L."/>
            <person name="Ma J."/>
        </authorList>
    </citation>
    <scope>NUCLEOTIDE SEQUENCE [LARGE SCALE GENOMIC DNA]</scope>
    <source>
        <strain evidence="2">CCUG 60527</strain>
    </source>
</reference>
<protein>
    <submittedName>
        <fullName evidence="1">Uncharacterized protein</fullName>
    </submittedName>
</protein>
<feature type="non-terminal residue" evidence="1">
    <location>
        <position position="1"/>
    </location>
</feature>
<organism evidence="1 2">
    <name type="scientific">Tenacibaculum geojense</name>
    <dbReference type="NCBI Taxonomy" id="915352"/>
    <lineage>
        <taxon>Bacteria</taxon>
        <taxon>Pseudomonadati</taxon>
        <taxon>Bacteroidota</taxon>
        <taxon>Flavobacteriia</taxon>
        <taxon>Flavobacteriales</taxon>
        <taxon>Flavobacteriaceae</taxon>
        <taxon>Tenacibaculum</taxon>
    </lineage>
</organism>